<dbReference type="Proteomes" id="UP000092154">
    <property type="component" value="Unassembled WGS sequence"/>
</dbReference>
<dbReference type="EMBL" id="KV449008">
    <property type="protein sequence ID" value="OAX32439.1"/>
    <property type="molecule type" value="Genomic_DNA"/>
</dbReference>
<sequence>PARVEAVVNTVRYGEQLTEAQCTTAQVLVAEFADVFALSLREVKPIDYIKFHLRIPPGTEFSKKIHQRPLTKPQHKYLFPILNDMRQAGITRFI</sequence>
<protein>
    <submittedName>
        <fullName evidence="1">Uncharacterized protein</fullName>
    </submittedName>
</protein>
<feature type="non-terminal residue" evidence="1">
    <location>
        <position position="1"/>
    </location>
</feature>
<evidence type="ECO:0000313" key="2">
    <source>
        <dbReference type="Proteomes" id="UP000092154"/>
    </source>
</evidence>
<organism evidence="1 2">
    <name type="scientific">Rhizopogon vinicolor AM-OR11-026</name>
    <dbReference type="NCBI Taxonomy" id="1314800"/>
    <lineage>
        <taxon>Eukaryota</taxon>
        <taxon>Fungi</taxon>
        <taxon>Dikarya</taxon>
        <taxon>Basidiomycota</taxon>
        <taxon>Agaricomycotina</taxon>
        <taxon>Agaricomycetes</taxon>
        <taxon>Agaricomycetidae</taxon>
        <taxon>Boletales</taxon>
        <taxon>Suillineae</taxon>
        <taxon>Rhizopogonaceae</taxon>
        <taxon>Rhizopogon</taxon>
    </lineage>
</organism>
<gene>
    <name evidence="1" type="ORF">K503DRAFT_657628</name>
</gene>
<name>A0A1B7MIL7_9AGAM</name>
<dbReference type="OrthoDB" id="3363652at2759"/>
<reference evidence="1 2" key="1">
    <citation type="submission" date="2016-06" db="EMBL/GenBank/DDBJ databases">
        <title>Comparative genomics of the ectomycorrhizal sister species Rhizopogon vinicolor and Rhizopogon vesiculosus (Basidiomycota: Boletales) reveals a divergence of the mating type B locus.</title>
        <authorList>
            <consortium name="DOE Joint Genome Institute"/>
            <person name="Mujic A.B."/>
            <person name="Kuo A."/>
            <person name="Tritt A."/>
            <person name="Lipzen A."/>
            <person name="Chen C."/>
            <person name="Johnson J."/>
            <person name="Sharma A."/>
            <person name="Barry K."/>
            <person name="Grigoriev I.V."/>
            <person name="Spatafora J.W."/>
        </authorList>
    </citation>
    <scope>NUCLEOTIDE SEQUENCE [LARGE SCALE GENOMIC DNA]</scope>
    <source>
        <strain evidence="1 2">AM-OR11-026</strain>
    </source>
</reference>
<dbReference type="AlphaFoldDB" id="A0A1B7MIL7"/>
<keyword evidence="2" id="KW-1185">Reference proteome</keyword>
<accession>A0A1B7MIL7</accession>
<proteinExistence type="predicted"/>
<evidence type="ECO:0000313" key="1">
    <source>
        <dbReference type="EMBL" id="OAX32439.1"/>
    </source>
</evidence>
<feature type="non-terminal residue" evidence="1">
    <location>
        <position position="94"/>
    </location>
</feature>
<dbReference type="InParanoid" id="A0A1B7MIL7"/>